<keyword evidence="9" id="KW-1185">Reference proteome</keyword>
<proteinExistence type="predicted"/>
<dbReference type="Pfam" id="PF13920">
    <property type="entry name" value="zf-C3HC4_3"/>
    <property type="match status" value="1"/>
</dbReference>
<dbReference type="Gene3D" id="3.30.40.10">
    <property type="entry name" value="Zinc/RING finger domain, C3HC4 (zinc finger)"/>
    <property type="match status" value="1"/>
</dbReference>
<feature type="region of interest" description="Disordered" evidence="6">
    <location>
        <begin position="67"/>
        <end position="140"/>
    </location>
</feature>
<dbReference type="EC" id="2.3.2.27" evidence="5"/>
<sequence>MPVDDDDDECTVCYQKMILPTTVPGCGHRFCFLCIKGAAAIGNESNCPKCRGEVSDAIFKRPKAHGVTLDMHDPESPSVQLAAKPKVHPKRVKKTNSDSGPSTKKKAKGTESGGGDDAEEESAKSELDESEKEPGEEPMPGEKERIFWLYKKFYSTLFSLFVLLHEEDFMTVRKCKLQGRNGWWRFDPRIEKDIEAGREANPDST</sequence>
<comment type="PTM">
    <text evidence="5">Ubiquitinated; autoubiquitinated.</text>
</comment>
<reference evidence="8 9" key="1">
    <citation type="submission" date="2018-11" db="EMBL/GenBank/DDBJ databases">
        <authorList>
            <consortium name="Pathogen Informatics"/>
        </authorList>
    </citation>
    <scope>NUCLEOTIDE SEQUENCE [LARGE SCALE GENOMIC DNA]</scope>
</reference>
<dbReference type="AlphaFoldDB" id="A0A3P7MXD6"/>
<evidence type="ECO:0000256" key="2">
    <source>
        <dbReference type="ARBA" id="ARBA00022771"/>
    </source>
</evidence>
<keyword evidence="5" id="KW-0808">Transferase</keyword>
<name>A0A3P7MXD6_CYLGO</name>
<dbReference type="EMBL" id="UYRV01124682">
    <property type="protein sequence ID" value="VDN34485.1"/>
    <property type="molecule type" value="Genomic_DNA"/>
</dbReference>
<keyword evidence="5" id="KW-0963">Cytoplasm</keyword>
<dbReference type="GO" id="GO:0005634">
    <property type="term" value="C:nucleus"/>
    <property type="evidence" value="ECO:0007669"/>
    <property type="project" value="TreeGrafter"/>
</dbReference>
<dbReference type="PROSITE" id="PS00518">
    <property type="entry name" value="ZF_RING_1"/>
    <property type="match status" value="1"/>
</dbReference>
<evidence type="ECO:0000313" key="9">
    <source>
        <dbReference type="Proteomes" id="UP000271889"/>
    </source>
</evidence>
<feature type="domain" description="RING-type" evidence="7">
    <location>
        <begin position="10"/>
        <end position="51"/>
    </location>
</feature>
<dbReference type="SMART" id="SM00184">
    <property type="entry name" value="RING"/>
    <property type="match status" value="1"/>
</dbReference>
<evidence type="ECO:0000256" key="4">
    <source>
        <dbReference type="PROSITE-ProRule" id="PRU00175"/>
    </source>
</evidence>
<dbReference type="GO" id="GO:0072572">
    <property type="term" value="F:poly-ADP-D-ribose binding"/>
    <property type="evidence" value="ECO:0007669"/>
    <property type="project" value="UniProtKB-UniRule"/>
</dbReference>
<dbReference type="PANTHER" id="PTHR13417:SF2">
    <property type="entry name" value="E3 UBIQUITIN-PROTEIN LIGASE RNF146"/>
    <property type="match status" value="1"/>
</dbReference>
<evidence type="ECO:0000256" key="6">
    <source>
        <dbReference type="SAM" id="MobiDB-lite"/>
    </source>
</evidence>
<feature type="compositionally biased region" description="Basic and acidic residues" evidence="6">
    <location>
        <begin position="121"/>
        <end position="140"/>
    </location>
</feature>
<comment type="subcellular location">
    <subcellularLocation>
        <location evidence="5">Cytoplasm</location>
        <location evidence="5">Cytosol</location>
    </subcellularLocation>
</comment>
<dbReference type="Proteomes" id="UP000271889">
    <property type="component" value="Unassembled WGS sequence"/>
</dbReference>
<gene>
    <name evidence="8" type="ORF">CGOC_LOCUS12647</name>
</gene>
<keyword evidence="1 5" id="KW-0479">Metal-binding</keyword>
<comment type="function">
    <text evidence="5">E3 ubiquitin-protein ligase that specifically binds poly-ADP-ribosylated proteins and mediates their ubiquitination and subsequent degradation.</text>
</comment>
<feature type="compositionally biased region" description="Basic residues" evidence="6">
    <location>
        <begin position="85"/>
        <end position="94"/>
    </location>
</feature>
<dbReference type="InterPro" id="IPR017907">
    <property type="entry name" value="Znf_RING_CS"/>
</dbReference>
<keyword evidence="2 4" id="KW-0863">Zinc-finger</keyword>
<dbReference type="SUPFAM" id="SSF57850">
    <property type="entry name" value="RING/U-box"/>
    <property type="match status" value="1"/>
</dbReference>
<comment type="catalytic activity">
    <reaction evidence="5">
        <text>S-ubiquitinyl-[E2 ubiquitin-conjugating enzyme]-L-cysteine + [acceptor protein]-L-lysine = [E2 ubiquitin-conjugating enzyme]-L-cysteine + N(6)-ubiquitinyl-[acceptor protein]-L-lysine.</text>
        <dbReference type="EC" id="2.3.2.27"/>
    </reaction>
</comment>
<feature type="non-terminal residue" evidence="8">
    <location>
        <position position="205"/>
    </location>
</feature>
<evidence type="ECO:0000256" key="3">
    <source>
        <dbReference type="ARBA" id="ARBA00022833"/>
    </source>
</evidence>
<dbReference type="GO" id="GO:0005829">
    <property type="term" value="C:cytosol"/>
    <property type="evidence" value="ECO:0007669"/>
    <property type="project" value="UniProtKB-SubCell"/>
</dbReference>
<evidence type="ECO:0000256" key="1">
    <source>
        <dbReference type="ARBA" id="ARBA00022723"/>
    </source>
</evidence>
<dbReference type="OrthoDB" id="10065815at2759"/>
<evidence type="ECO:0000256" key="5">
    <source>
        <dbReference type="RuleBase" id="RU367115"/>
    </source>
</evidence>
<dbReference type="PANTHER" id="PTHR13417">
    <property type="entry name" value="E3 UBIQUITIN-PROTEIN LIGASE RNF146"/>
    <property type="match status" value="1"/>
</dbReference>
<dbReference type="InterPro" id="IPR033509">
    <property type="entry name" value="RNF146"/>
</dbReference>
<evidence type="ECO:0000259" key="7">
    <source>
        <dbReference type="PROSITE" id="PS50089"/>
    </source>
</evidence>
<accession>A0A3P7MXD6</accession>
<dbReference type="GO" id="GO:0006511">
    <property type="term" value="P:ubiquitin-dependent protein catabolic process"/>
    <property type="evidence" value="ECO:0007669"/>
    <property type="project" value="UniProtKB-UniRule"/>
</dbReference>
<evidence type="ECO:0000313" key="8">
    <source>
        <dbReference type="EMBL" id="VDN34485.1"/>
    </source>
</evidence>
<comment type="pathway">
    <text evidence="5">Protein modification; protein ubiquitination.</text>
</comment>
<organism evidence="8 9">
    <name type="scientific">Cylicostephanus goldi</name>
    <name type="common">Nematode worm</name>
    <dbReference type="NCBI Taxonomy" id="71465"/>
    <lineage>
        <taxon>Eukaryota</taxon>
        <taxon>Metazoa</taxon>
        <taxon>Ecdysozoa</taxon>
        <taxon>Nematoda</taxon>
        <taxon>Chromadorea</taxon>
        <taxon>Rhabditida</taxon>
        <taxon>Rhabditina</taxon>
        <taxon>Rhabditomorpha</taxon>
        <taxon>Strongyloidea</taxon>
        <taxon>Strongylidae</taxon>
        <taxon>Cylicostephanus</taxon>
    </lineage>
</organism>
<protein>
    <recommendedName>
        <fullName evidence="5">E3 ubiquitin-protein ligase</fullName>
        <ecNumber evidence="5">2.3.2.27</ecNumber>
    </recommendedName>
</protein>
<dbReference type="GO" id="GO:0051865">
    <property type="term" value="P:protein autoubiquitination"/>
    <property type="evidence" value="ECO:0007669"/>
    <property type="project" value="UniProtKB-UniRule"/>
</dbReference>
<dbReference type="InterPro" id="IPR013083">
    <property type="entry name" value="Znf_RING/FYVE/PHD"/>
</dbReference>
<dbReference type="GO" id="GO:0008270">
    <property type="term" value="F:zinc ion binding"/>
    <property type="evidence" value="ECO:0007669"/>
    <property type="project" value="UniProtKB-UniRule"/>
</dbReference>
<dbReference type="InterPro" id="IPR001841">
    <property type="entry name" value="Znf_RING"/>
</dbReference>
<keyword evidence="3 5" id="KW-0862">Zinc</keyword>
<keyword evidence="5" id="KW-0833">Ubl conjugation pathway</keyword>
<dbReference type="GO" id="GO:0061630">
    <property type="term" value="F:ubiquitin protein ligase activity"/>
    <property type="evidence" value="ECO:0007669"/>
    <property type="project" value="UniProtKB-UniRule"/>
</dbReference>
<dbReference type="PROSITE" id="PS50089">
    <property type="entry name" value="ZF_RING_2"/>
    <property type="match status" value="1"/>
</dbReference>
<dbReference type="GO" id="GO:0016055">
    <property type="term" value="P:Wnt signaling pathway"/>
    <property type="evidence" value="ECO:0007669"/>
    <property type="project" value="InterPro"/>
</dbReference>